<protein>
    <recommendedName>
        <fullName evidence="4">Cohesin domain-containing protein</fullName>
    </recommendedName>
</protein>
<evidence type="ECO:0000256" key="1">
    <source>
        <dbReference type="SAM" id="Phobius"/>
    </source>
</evidence>
<evidence type="ECO:0008006" key="4">
    <source>
        <dbReference type="Google" id="ProtNLM"/>
    </source>
</evidence>
<proteinExistence type="predicted"/>
<dbReference type="EMBL" id="MFJK01000011">
    <property type="protein sequence ID" value="OGG18969.1"/>
    <property type="molecule type" value="Genomic_DNA"/>
</dbReference>
<dbReference type="AlphaFoldDB" id="A0A1F6A2S7"/>
<feature type="transmembrane region" description="Helical" evidence="1">
    <location>
        <begin position="7"/>
        <end position="28"/>
    </location>
</feature>
<name>A0A1F6A2S7_9BACT</name>
<gene>
    <name evidence="2" type="ORF">A2721_02410</name>
</gene>
<dbReference type="Proteomes" id="UP000177871">
    <property type="component" value="Unassembled WGS sequence"/>
</dbReference>
<evidence type="ECO:0000313" key="3">
    <source>
        <dbReference type="Proteomes" id="UP000177871"/>
    </source>
</evidence>
<reference evidence="2 3" key="1">
    <citation type="journal article" date="2016" name="Nat. Commun.">
        <title>Thousands of microbial genomes shed light on interconnected biogeochemical processes in an aquifer system.</title>
        <authorList>
            <person name="Anantharaman K."/>
            <person name="Brown C.T."/>
            <person name="Hug L.A."/>
            <person name="Sharon I."/>
            <person name="Castelle C.J."/>
            <person name="Probst A.J."/>
            <person name="Thomas B.C."/>
            <person name="Singh A."/>
            <person name="Wilkins M.J."/>
            <person name="Karaoz U."/>
            <person name="Brodie E.L."/>
            <person name="Williams K.H."/>
            <person name="Hubbard S.S."/>
            <person name="Banfield J.F."/>
        </authorList>
    </citation>
    <scope>NUCLEOTIDE SEQUENCE [LARGE SCALE GENOMIC DNA]</scope>
</reference>
<dbReference type="STRING" id="1798381.A2721_02410"/>
<keyword evidence="1" id="KW-0472">Membrane</keyword>
<accession>A0A1F6A2S7</accession>
<comment type="caution">
    <text evidence="2">The sequence shown here is derived from an EMBL/GenBank/DDBJ whole genome shotgun (WGS) entry which is preliminary data.</text>
</comment>
<sequence>MESRRGSVAGLVGVLFLVVALVATMFLIRRPQVLENLAGSEKSVVSLVPDSLRLNPNGTLRVYLDPKGKKVVFARVVVGYDKKKIKLAADAEISGVFGNRVRTGAATLANEAGKVELVAAVKPGTNVSGPVSFATLVFAARDEDKTLTSRVQIETASSQIVTADGEVLPLSGAGLVANVTSERVAKQVSESDLGLSLYSFEQNGAKVLNVSWQEQESRGQKLSGYRVALRRATDQSLVAPEDPFVGTATNFQFPLAGVPSGRYLLTVRAMYADNVVKVQTKYLVFENGEVFVEDNGALLPGRRPVALLLNPGFEEMVNDPAKPSDLDPKGWITAEGEMEPGTGNEVSERPEFAQVLSQVNGVGPLSGKRMLKNHTEFLLKSHVRQSYLQAVRDGVLVQKLAVFVPGQAKFLQQAEIRKAVAGEEFHVRWMDSGTNYCWRTGGGDNNPKDYCVTKGPLGTNVWHQYLILLTKQEGKVNSAGESQWKVAIFLDGKQVITSGENGAPYLSPADERFGRFFLGDECQGGGSCDGVGTMYFDNAEAYWYN</sequence>
<keyword evidence="1" id="KW-1133">Transmembrane helix</keyword>
<evidence type="ECO:0000313" key="2">
    <source>
        <dbReference type="EMBL" id="OGG18969.1"/>
    </source>
</evidence>
<organism evidence="2 3">
    <name type="scientific">Candidatus Gottesmanbacteria bacterium RIFCSPHIGHO2_01_FULL_47_48</name>
    <dbReference type="NCBI Taxonomy" id="1798381"/>
    <lineage>
        <taxon>Bacteria</taxon>
        <taxon>Candidatus Gottesmaniibacteriota</taxon>
    </lineage>
</organism>
<keyword evidence="1" id="KW-0812">Transmembrane</keyword>